<proteinExistence type="predicted"/>
<organism evidence="2 3">
    <name type="scientific">Dactylonectria macrodidyma</name>
    <dbReference type="NCBI Taxonomy" id="307937"/>
    <lineage>
        <taxon>Eukaryota</taxon>
        <taxon>Fungi</taxon>
        <taxon>Dikarya</taxon>
        <taxon>Ascomycota</taxon>
        <taxon>Pezizomycotina</taxon>
        <taxon>Sordariomycetes</taxon>
        <taxon>Hypocreomycetidae</taxon>
        <taxon>Hypocreales</taxon>
        <taxon>Nectriaceae</taxon>
        <taxon>Dactylonectria</taxon>
    </lineage>
</organism>
<sequence length="251" mass="28170">NWQNPRAGGRPRGSKAGSTGSNRLPWREHVWCQRFFVSRAASGWFEVMPANGLTSGSAEADSLEERLIYPASLLLSSSSSSSPYGPDNPPASPSSRLGKEALAHIGHVWYREQEYLKAQQQSHVQSTNMGTDSFASTSIWLERTQWHRMFKGARRDILRTMTLAPTRLIRPSSHTDQTMAPDDYGLGEPDFSSSWQDEQKISCLMGAIDVMFDWWEETAQGTGRKLLRWLVGTHDDHCPSRPFTLVAERAS</sequence>
<feature type="non-terminal residue" evidence="2">
    <location>
        <position position="1"/>
    </location>
</feature>
<gene>
    <name evidence="2" type="ORF">EDB81DRAFT_916489</name>
</gene>
<dbReference type="Proteomes" id="UP000738349">
    <property type="component" value="Unassembled WGS sequence"/>
</dbReference>
<dbReference type="AlphaFoldDB" id="A0A9P9DC37"/>
<feature type="region of interest" description="Disordered" evidence="1">
    <location>
        <begin position="77"/>
        <end position="97"/>
    </location>
</feature>
<protein>
    <submittedName>
        <fullName evidence="2">Uncharacterized protein</fullName>
    </submittedName>
</protein>
<name>A0A9P9DC37_9HYPO</name>
<evidence type="ECO:0000313" key="2">
    <source>
        <dbReference type="EMBL" id="KAH7116272.1"/>
    </source>
</evidence>
<reference evidence="2" key="1">
    <citation type="journal article" date="2021" name="Nat. Commun.">
        <title>Genetic determinants of endophytism in the Arabidopsis root mycobiome.</title>
        <authorList>
            <person name="Mesny F."/>
            <person name="Miyauchi S."/>
            <person name="Thiergart T."/>
            <person name="Pickel B."/>
            <person name="Atanasova L."/>
            <person name="Karlsson M."/>
            <person name="Huettel B."/>
            <person name="Barry K.W."/>
            <person name="Haridas S."/>
            <person name="Chen C."/>
            <person name="Bauer D."/>
            <person name="Andreopoulos W."/>
            <person name="Pangilinan J."/>
            <person name="LaButti K."/>
            <person name="Riley R."/>
            <person name="Lipzen A."/>
            <person name="Clum A."/>
            <person name="Drula E."/>
            <person name="Henrissat B."/>
            <person name="Kohler A."/>
            <person name="Grigoriev I.V."/>
            <person name="Martin F.M."/>
            <person name="Hacquard S."/>
        </authorList>
    </citation>
    <scope>NUCLEOTIDE SEQUENCE</scope>
    <source>
        <strain evidence="2">MPI-CAGE-AT-0147</strain>
    </source>
</reference>
<dbReference type="OrthoDB" id="5222260at2759"/>
<evidence type="ECO:0000313" key="3">
    <source>
        <dbReference type="Proteomes" id="UP000738349"/>
    </source>
</evidence>
<accession>A0A9P9DC37</accession>
<dbReference type="EMBL" id="JAGMUV010000029">
    <property type="protein sequence ID" value="KAH7116272.1"/>
    <property type="molecule type" value="Genomic_DNA"/>
</dbReference>
<comment type="caution">
    <text evidence="2">The sequence shown here is derived from an EMBL/GenBank/DDBJ whole genome shotgun (WGS) entry which is preliminary data.</text>
</comment>
<keyword evidence="3" id="KW-1185">Reference proteome</keyword>
<feature type="region of interest" description="Disordered" evidence="1">
    <location>
        <begin position="1"/>
        <end position="21"/>
    </location>
</feature>
<evidence type="ECO:0000256" key="1">
    <source>
        <dbReference type="SAM" id="MobiDB-lite"/>
    </source>
</evidence>